<reference evidence="2" key="1">
    <citation type="journal article" date="2020" name="Stud. Mycol.">
        <title>101 Dothideomycetes genomes: a test case for predicting lifestyles and emergence of pathogens.</title>
        <authorList>
            <person name="Haridas S."/>
            <person name="Albert R."/>
            <person name="Binder M."/>
            <person name="Bloem J."/>
            <person name="Labutti K."/>
            <person name="Salamov A."/>
            <person name="Andreopoulos B."/>
            <person name="Baker S."/>
            <person name="Barry K."/>
            <person name="Bills G."/>
            <person name="Bluhm B."/>
            <person name="Cannon C."/>
            <person name="Castanera R."/>
            <person name="Culley D."/>
            <person name="Daum C."/>
            <person name="Ezra D."/>
            <person name="Gonzalez J."/>
            <person name="Henrissat B."/>
            <person name="Kuo A."/>
            <person name="Liang C."/>
            <person name="Lipzen A."/>
            <person name="Lutzoni F."/>
            <person name="Magnuson J."/>
            <person name="Mondo S."/>
            <person name="Nolan M."/>
            <person name="Ohm R."/>
            <person name="Pangilinan J."/>
            <person name="Park H.-J."/>
            <person name="Ramirez L."/>
            <person name="Alfaro M."/>
            <person name="Sun H."/>
            <person name="Tritt A."/>
            <person name="Yoshinaga Y."/>
            <person name="Zwiers L.-H."/>
            <person name="Turgeon B."/>
            <person name="Goodwin S."/>
            <person name="Spatafora J."/>
            <person name="Crous P."/>
            <person name="Grigoriev I."/>
        </authorList>
    </citation>
    <scope>NUCLEOTIDE SEQUENCE</scope>
    <source>
        <strain evidence="2">CBS 122368</strain>
    </source>
</reference>
<dbReference type="Proteomes" id="UP000800094">
    <property type="component" value="Unassembled WGS sequence"/>
</dbReference>
<keyword evidence="3" id="KW-1185">Reference proteome</keyword>
<gene>
    <name evidence="2" type="ORF">BU26DRAFT_545097</name>
</gene>
<dbReference type="PANTHER" id="PTHR24148">
    <property type="entry name" value="ANKYRIN REPEAT DOMAIN-CONTAINING PROTEIN 39 HOMOLOG-RELATED"/>
    <property type="match status" value="1"/>
</dbReference>
<organism evidence="2 3">
    <name type="scientific">Trematosphaeria pertusa</name>
    <dbReference type="NCBI Taxonomy" id="390896"/>
    <lineage>
        <taxon>Eukaryota</taxon>
        <taxon>Fungi</taxon>
        <taxon>Dikarya</taxon>
        <taxon>Ascomycota</taxon>
        <taxon>Pezizomycotina</taxon>
        <taxon>Dothideomycetes</taxon>
        <taxon>Pleosporomycetidae</taxon>
        <taxon>Pleosporales</taxon>
        <taxon>Massarineae</taxon>
        <taxon>Trematosphaeriaceae</taxon>
        <taxon>Trematosphaeria</taxon>
    </lineage>
</organism>
<evidence type="ECO:0000313" key="2">
    <source>
        <dbReference type="EMBL" id="KAF2255483.1"/>
    </source>
</evidence>
<dbReference type="AlphaFoldDB" id="A0A6A6J1Y5"/>
<dbReference type="InterPro" id="IPR010730">
    <property type="entry name" value="HET"/>
</dbReference>
<dbReference type="Pfam" id="PF06985">
    <property type="entry name" value="HET"/>
    <property type="match status" value="1"/>
</dbReference>
<feature type="domain" description="Heterokaryon incompatibility" evidence="1">
    <location>
        <begin position="238"/>
        <end position="395"/>
    </location>
</feature>
<accession>A0A6A6J1Y5</accession>
<dbReference type="PANTHER" id="PTHR24148:SF64">
    <property type="entry name" value="HETEROKARYON INCOMPATIBILITY DOMAIN-CONTAINING PROTEIN"/>
    <property type="match status" value="1"/>
</dbReference>
<name>A0A6A6J1Y5_9PLEO</name>
<dbReference type="GeneID" id="54585103"/>
<sequence>MDLKSPVGPLWQKAITFLDLPLLGRPIAIYDGLESALHDAARHTAFRATLSSPQVASFQIIQEWWNCSIEQEEWFAENRDKAKQMEMLKMHVVLDNAPPLVISMVFGIGPRPPRISTYRLEIYRLFAMEFDPAEYDDALEESAYLERLQQLRERAAFYATVQRITFPFRAITGATLPSTCSDGLFGATGLAGRPLGPSIDPCHWLKFQKSRAGYPYFLWHVDARRTVKTEDLAEPPPYLCISHTWGRWRDESQPPLSIPMVPWEVPANTKFRVQDLPERLAKVFPGNYIWLDLFCIPQDRSERSLIEISRQADIFGNATVVIAWLNDIPRWDGLRRVIRWLSEFCLENYTIVNASEKLPPDLDDETTGLVEEDPIDCDHSSITTPWFTSLWTLQEACLRPDMMLYNRNFECLTVGRDTVVTLESLAALLNYTVGSYDQSPFETIVNASKIPESARAGTVLDYEDLNSASSGRQRRILGQLPKQSKGILELWDALFNSGIKDVYRTTPASILTLGHYRQCTSSRAEAIMSVVGTTDWYKSSVLQATLNSEKEVLVMGYYPTEFLNEVVRKVEGPFFASVFPDLDIVESVVDLASGRWVPRKPCSAIGSMLPFTSIQGPVVGPVNGHGEACSHESIRTWLVTEDGSVKITQAGIVASSTRPSTVPIPASIMIPGIFSTGMDKNCDLGEWLCTFRADTGCANFAVSLYQATRKFHVGILLKVVEANKLVKIGTFVTHERKMAEVESGHVDWIVL</sequence>
<evidence type="ECO:0000313" key="3">
    <source>
        <dbReference type="Proteomes" id="UP000800094"/>
    </source>
</evidence>
<dbReference type="InterPro" id="IPR052895">
    <property type="entry name" value="HetReg/Transcr_Mod"/>
</dbReference>
<proteinExistence type="predicted"/>
<dbReference type="EMBL" id="ML987189">
    <property type="protein sequence ID" value="KAF2255483.1"/>
    <property type="molecule type" value="Genomic_DNA"/>
</dbReference>
<dbReference type="RefSeq" id="XP_033690487.1">
    <property type="nucleotide sequence ID" value="XM_033831773.1"/>
</dbReference>
<evidence type="ECO:0000259" key="1">
    <source>
        <dbReference type="Pfam" id="PF06985"/>
    </source>
</evidence>
<protein>
    <recommendedName>
        <fullName evidence="1">Heterokaryon incompatibility domain-containing protein</fullName>
    </recommendedName>
</protein>
<dbReference type="OrthoDB" id="3790621at2759"/>